<dbReference type="Gene3D" id="3.30.2350.10">
    <property type="entry name" value="Pseudouridine synthase"/>
    <property type="match status" value="1"/>
</dbReference>
<dbReference type="PROSITE" id="PS01129">
    <property type="entry name" value="PSI_RLU"/>
    <property type="match status" value="1"/>
</dbReference>
<name>A0ABY2RE96_9NOCA</name>
<sequence>MSAAPLPVRDGLNPTRLRLPERGPWTTVMEYLLARFPDDAARLREKVALAEVMGGDGVPVTSETEFAPRSFVYLYRDPPVEARVPFEIEILHRDRDLLVVDKPHFLASTPRGRHIVESALVRLRRDLDLPELTPAHRLDRVTAGVLVFTVRQEARRAYQLLFEQRLVTKEYEAIAGFDPALTLPRTVHSRIIKERGMLQCIEAPGEPNAHTRIELLEARGDLARYRLLPSTGKMHQLRVHLNSLGIPIVGDSFYPRLYDVAPEDYSNPLQLLARSIEFSDPHTGEPRRFVSERHLSAWERTSKPNP</sequence>
<dbReference type="InterPro" id="IPR050188">
    <property type="entry name" value="RluA_PseudoU_synthase"/>
</dbReference>
<dbReference type="InterPro" id="IPR006224">
    <property type="entry name" value="PsdUridine_synth_RluA-like_CS"/>
</dbReference>
<keyword evidence="6" id="KW-1185">Reference proteome</keyword>
<dbReference type="Proteomes" id="UP000305109">
    <property type="component" value="Unassembled WGS sequence"/>
</dbReference>
<comment type="catalytic activity">
    <reaction evidence="1">
        <text>a uridine in RNA = a pseudouridine in RNA</text>
        <dbReference type="Rhea" id="RHEA:48348"/>
        <dbReference type="Rhea" id="RHEA-COMP:12068"/>
        <dbReference type="Rhea" id="RHEA-COMP:12069"/>
        <dbReference type="ChEBI" id="CHEBI:65314"/>
        <dbReference type="ChEBI" id="CHEBI:65315"/>
    </reaction>
</comment>
<gene>
    <name evidence="5" type="ORF">FCG67_23295</name>
</gene>
<evidence type="ECO:0000256" key="2">
    <source>
        <dbReference type="ARBA" id="ARBA00031870"/>
    </source>
</evidence>
<dbReference type="Pfam" id="PF00849">
    <property type="entry name" value="PseudoU_synth_2"/>
    <property type="match status" value="1"/>
</dbReference>
<evidence type="ECO:0000313" key="6">
    <source>
        <dbReference type="Proteomes" id="UP000305109"/>
    </source>
</evidence>
<dbReference type="RefSeq" id="WP_136911961.1">
    <property type="nucleotide sequence ID" value="NZ_SUMD01000016.1"/>
</dbReference>
<dbReference type="SUPFAM" id="SSF55120">
    <property type="entry name" value="Pseudouridine synthase"/>
    <property type="match status" value="1"/>
</dbReference>
<proteinExistence type="predicted"/>
<reference evidence="5 6" key="1">
    <citation type="submission" date="2019-04" db="EMBL/GenBank/DDBJ databases">
        <title>Rhodococcus oryzae sp. nov., a novel actinomycete isolated from rhizosphere soil of rice (Oryza sativa L.).</title>
        <authorList>
            <person name="Li C."/>
        </authorList>
    </citation>
    <scope>NUCLEOTIDE SEQUENCE [LARGE SCALE GENOMIC DNA]</scope>
    <source>
        <strain evidence="5 6">NEAU-CX67</strain>
    </source>
</reference>
<accession>A0ABY2RE96</accession>
<evidence type="ECO:0000259" key="4">
    <source>
        <dbReference type="Pfam" id="PF00849"/>
    </source>
</evidence>
<protein>
    <recommendedName>
        <fullName evidence="2">RNA pseudouridylate synthase</fullName>
    </recommendedName>
    <alternativeName>
        <fullName evidence="3">RNA-uridine isomerase</fullName>
    </alternativeName>
</protein>
<feature type="domain" description="Pseudouridine synthase RsuA/RluA-like" evidence="4">
    <location>
        <begin position="96"/>
        <end position="242"/>
    </location>
</feature>
<dbReference type="EMBL" id="SUMD01000016">
    <property type="protein sequence ID" value="TJZ73674.1"/>
    <property type="molecule type" value="Genomic_DNA"/>
</dbReference>
<dbReference type="InterPro" id="IPR006145">
    <property type="entry name" value="PsdUridine_synth_RsuA/RluA"/>
</dbReference>
<comment type="caution">
    <text evidence="5">The sequence shown here is derived from an EMBL/GenBank/DDBJ whole genome shotgun (WGS) entry which is preliminary data.</text>
</comment>
<evidence type="ECO:0000313" key="5">
    <source>
        <dbReference type="EMBL" id="TJZ73674.1"/>
    </source>
</evidence>
<dbReference type="PANTHER" id="PTHR21600">
    <property type="entry name" value="MITOCHONDRIAL RNA PSEUDOURIDINE SYNTHASE"/>
    <property type="match status" value="1"/>
</dbReference>
<dbReference type="InterPro" id="IPR020103">
    <property type="entry name" value="PsdUridine_synth_cat_dom_sf"/>
</dbReference>
<evidence type="ECO:0000256" key="3">
    <source>
        <dbReference type="ARBA" id="ARBA00033164"/>
    </source>
</evidence>
<dbReference type="PANTHER" id="PTHR21600:SF84">
    <property type="entry name" value="PSEUDOURIDINE SYNTHASE RSUA_RLUA-LIKE DOMAIN-CONTAINING PROTEIN"/>
    <property type="match status" value="1"/>
</dbReference>
<organism evidence="5 6">
    <name type="scientific">Rhodococcus oryzae</name>
    <dbReference type="NCBI Taxonomy" id="2571143"/>
    <lineage>
        <taxon>Bacteria</taxon>
        <taxon>Bacillati</taxon>
        <taxon>Actinomycetota</taxon>
        <taxon>Actinomycetes</taxon>
        <taxon>Mycobacteriales</taxon>
        <taxon>Nocardiaceae</taxon>
        <taxon>Rhodococcus</taxon>
    </lineage>
</organism>
<evidence type="ECO:0000256" key="1">
    <source>
        <dbReference type="ARBA" id="ARBA00000073"/>
    </source>
</evidence>